<sequence>MLVYACNFLSECPITKGIMPNTFQMNMK</sequence>
<accession>A0A2P2LD49</accession>
<dbReference type="EMBL" id="GGEC01035417">
    <property type="protein sequence ID" value="MBX15901.1"/>
    <property type="molecule type" value="Transcribed_RNA"/>
</dbReference>
<dbReference type="AlphaFoldDB" id="A0A2P2LD49"/>
<name>A0A2P2LD49_RHIMU</name>
<reference evidence="1" key="1">
    <citation type="submission" date="2018-02" db="EMBL/GenBank/DDBJ databases">
        <title>Rhizophora mucronata_Transcriptome.</title>
        <authorList>
            <person name="Meera S.P."/>
            <person name="Sreeshan A."/>
            <person name="Augustine A."/>
        </authorList>
    </citation>
    <scope>NUCLEOTIDE SEQUENCE</scope>
    <source>
        <tissue evidence="1">Leaf</tissue>
    </source>
</reference>
<organism evidence="1">
    <name type="scientific">Rhizophora mucronata</name>
    <name type="common">Asiatic mangrove</name>
    <dbReference type="NCBI Taxonomy" id="61149"/>
    <lineage>
        <taxon>Eukaryota</taxon>
        <taxon>Viridiplantae</taxon>
        <taxon>Streptophyta</taxon>
        <taxon>Embryophyta</taxon>
        <taxon>Tracheophyta</taxon>
        <taxon>Spermatophyta</taxon>
        <taxon>Magnoliopsida</taxon>
        <taxon>eudicotyledons</taxon>
        <taxon>Gunneridae</taxon>
        <taxon>Pentapetalae</taxon>
        <taxon>rosids</taxon>
        <taxon>fabids</taxon>
        <taxon>Malpighiales</taxon>
        <taxon>Rhizophoraceae</taxon>
        <taxon>Rhizophora</taxon>
    </lineage>
</organism>
<evidence type="ECO:0000313" key="1">
    <source>
        <dbReference type="EMBL" id="MBX15901.1"/>
    </source>
</evidence>
<protein>
    <submittedName>
        <fullName evidence="1">Uncharacterized protein</fullName>
    </submittedName>
</protein>
<proteinExistence type="predicted"/>